<dbReference type="GO" id="GO:0005509">
    <property type="term" value="F:calcium ion binding"/>
    <property type="evidence" value="ECO:0007669"/>
    <property type="project" value="InterPro"/>
</dbReference>
<dbReference type="GO" id="GO:0001786">
    <property type="term" value="F:phosphatidylserine binding"/>
    <property type="evidence" value="ECO:0007669"/>
    <property type="project" value="TreeGrafter"/>
</dbReference>
<feature type="compositionally biased region" description="Basic residues" evidence="1">
    <location>
        <begin position="9"/>
        <end position="28"/>
    </location>
</feature>
<dbReference type="Proteomes" id="UP000284375">
    <property type="component" value="Unassembled WGS sequence"/>
</dbReference>
<dbReference type="Gene3D" id="1.10.220.10">
    <property type="entry name" value="Annexin"/>
    <property type="match status" value="3"/>
</dbReference>
<feature type="compositionally biased region" description="Basic and acidic residues" evidence="1">
    <location>
        <begin position="210"/>
        <end position="230"/>
    </location>
</feature>
<name>A0A423VKV5_CYTCH</name>
<feature type="compositionally biased region" description="Low complexity" evidence="1">
    <location>
        <begin position="199"/>
        <end position="209"/>
    </location>
</feature>
<feature type="compositionally biased region" description="Low complexity" evidence="1">
    <location>
        <begin position="349"/>
        <end position="359"/>
    </location>
</feature>
<keyword evidence="3" id="KW-1185">Reference proteome</keyword>
<comment type="caution">
    <text evidence="2">The sequence shown here is derived from an EMBL/GenBank/DDBJ whole genome shotgun (WGS) entry which is preliminary data.</text>
</comment>
<dbReference type="PANTHER" id="PTHR10502:SF107">
    <property type="entry name" value="ANNEXIN ANXC4 (AFU_ORTHOLOGUE AFUA_3G07020)"/>
    <property type="match status" value="1"/>
</dbReference>
<reference evidence="2 3" key="1">
    <citation type="submission" date="2015-09" db="EMBL/GenBank/DDBJ databases">
        <title>Host preference determinants of Valsa canker pathogens revealed by comparative genomics.</title>
        <authorList>
            <person name="Yin Z."/>
            <person name="Huang L."/>
        </authorList>
    </citation>
    <scope>NUCLEOTIDE SEQUENCE [LARGE SCALE GENOMIC DNA]</scope>
    <source>
        <strain evidence="2 3">YSFL</strain>
    </source>
</reference>
<evidence type="ECO:0000256" key="1">
    <source>
        <dbReference type="SAM" id="MobiDB-lite"/>
    </source>
</evidence>
<dbReference type="GO" id="GO:0005886">
    <property type="term" value="C:plasma membrane"/>
    <property type="evidence" value="ECO:0007669"/>
    <property type="project" value="TreeGrafter"/>
</dbReference>
<dbReference type="SUPFAM" id="SSF47874">
    <property type="entry name" value="Annexin"/>
    <property type="match status" value="1"/>
</dbReference>
<dbReference type="GO" id="GO:0005544">
    <property type="term" value="F:calcium-dependent phospholipid binding"/>
    <property type="evidence" value="ECO:0007669"/>
    <property type="project" value="InterPro"/>
</dbReference>
<dbReference type="InterPro" id="IPR037104">
    <property type="entry name" value="Annexin_sf"/>
</dbReference>
<evidence type="ECO:0008006" key="4">
    <source>
        <dbReference type="Google" id="ProtNLM"/>
    </source>
</evidence>
<gene>
    <name evidence="2" type="ORF">VSDG_07914</name>
</gene>
<dbReference type="PANTHER" id="PTHR10502">
    <property type="entry name" value="ANNEXIN"/>
    <property type="match status" value="1"/>
</dbReference>
<evidence type="ECO:0000313" key="3">
    <source>
        <dbReference type="Proteomes" id="UP000284375"/>
    </source>
</evidence>
<accession>A0A423VKV5</accession>
<dbReference type="GO" id="GO:0012506">
    <property type="term" value="C:vesicle membrane"/>
    <property type="evidence" value="ECO:0007669"/>
    <property type="project" value="TreeGrafter"/>
</dbReference>
<dbReference type="OrthoDB" id="2134400at2759"/>
<feature type="compositionally biased region" description="Low complexity" evidence="1">
    <location>
        <begin position="327"/>
        <end position="339"/>
    </location>
</feature>
<sequence>MSLQVEGHRRTRSRSPGGRHRDRSRSKSRGPPVAVEADPYADRKSRDRERAYDYDERRSSYKSPPTSSDDAYYRHPRSPAVDNSLRPSYDAMRYDRDHRRDSLRDSPRERHSDSDREPDGSGRAVGLSGVDGFLPQKYAKKLESSDPYASSYMAAPVADRSRDRSRDRRAQKKEQLEEDLAYGKLPSPRSTHSPREHAAAPSSPAYDYAKPQHWEYEREERGSSYSRDPRYGGGSSGYDALGVGYGSAARAASPAGLGRKKSHRHRNSLTVDTHAPAPPVSVVTTAAEPETPRKSAMKRVPSPQQQQPPTAKMATLSVGTPHHGSHHLSASSAPGSPLLESYHGTYQQSSPMPSPLMMPAHGGGGGGADAHVPDLSPIGSDDERAGAKRRARRARFADPEDDARRLAAALKGSRAPDTGPLLDILPALTHEQVMDLRAEYKRLVKTGPEKKGVNLAKHVRVRLKDEDPSLMKACYATALGRWESEAYWSSFWYQGDKTRRELLIESLMGRTNAEVREIQDAFSDRKYDNSLVKCMKQELKEDKFKKAVLMVLEERRMEDVDRAGRPLPLDRDLVEADVRDLHQAVKAEKGGESAMINIVVLRSDDHLREVLSLYSDAYRSNFARDALRKSGNLVGELLAHILNGVINKPVRDALLVHHALTASKKDELRRELLISRLVRYHWDRSHMAAVKRAYRERYGKDMMEAVKDGTSGEWGQFCQELCISRMPDDVKRIEKIDIPR</sequence>
<proteinExistence type="predicted"/>
<dbReference type="GO" id="GO:0005737">
    <property type="term" value="C:cytoplasm"/>
    <property type="evidence" value="ECO:0007669"/>
    <property type="project" value="TreeGrafter"/>
</dbReference>
<protein>
    <recommendedName>
        <fullName evidence="4">Annexin</fullName>
    </recommendedName>
</protein>
<feature type="compositionally biased region" description="Basic and acidic residues" evidence="1">
    <location>
        <begin position="40"/>
        <end position="59"/>
    </location>
</feature>
<feature type="compositionally biased region" description="Basic and acidic residues" evidence="1">
    <location>
        <begin position="159"/>
        <end position="175"/>
    </location>
</feature>
<feature type="region of interest" description="Disordered" evidence="1">
    <location>
        <begin position="1"/>
        <end position="400"/>
    </location>
</feature>
<dbReference type="STRING" id="252740.A0A423VKV5"/>
<dbReference type="AlphaFoldDB" id="A0A423VKV5"/>
<feature type="compositionally biased region" description="Basic and acidic residues" evidence="1">
    <location>
        <begin position="92"/>
        <end position="120"/>
    </location>
</feature>
<organism evidence="2 3">
    <name type="scientific">Cytospora chrysosperma</name>
    <name type="common">Cytospora canker fungus</name>
    <name type="synonym">Sphaeria chrysosperma</name>
    <dbReference type="NCBI Taxonomy" id="252740"/>
    <lineage>
        <taxon>Eukaryota</taxon>
        <taxon>Fungi</taxon>
        <taxon>Dikarya</taxon>
        <taxon>Ascomycota</taxon>
        <taxon>Pezizomycotina</taxon>
        <taxon>Sordariomycetes</taxon>
        <taxon>Sordariomycetidae</taxon>
        <taxon>Diaporthales</taxon>
        <taxon>Cytosporaceae</taxon>
        <taxon>Cytospora</taxon>
    </lineage>
</organism>
<dbReference type="EMBL" id="LJZO01000042">
    <property type="protein sequence ID" value="ROV91641.1"/>
    <property type="molecule type" value="Genomic_DNA"/>
</dbReference>
<evidence type="ECO:0000313" key="2">
    <source>
        <dbReference type="EMBL" id="ROV91641.1"/>
    </source>
</evidence>
<feature type="compositionally biased region" description="Basic residues" evidence="1">
    <location>
        <begin position="258"/>
        <end position="267"/>
    </location>
</feature>
<dbReference type="GO" id="GO:0005634">
    <property type="term" value="C:nucleus"/>
    <property type="evidence" value="ECO:0007669"/>
    <property type="project" value="TreeGrafter"/>
</dbReference>